<comment type="similarity">
    <text evidence="3">Belongs to the dermatopontin family.</text>
</comment>
<feature type="region of interest" description="Disordered" evidence="11">
    <location>
        <begin position="1265"/>
        <end position="1294"/>
    </location>
</feature>
<feature type="region of interest" description="Disordered" evidence="11">
    <location>
        <begin position="988"/>
        <end position="1023"/>
    </location>
</feature>
<feature type="repeat" description="TNFR-Cys" evidence="10">
    <location>
        <begin position="291"/>
        <end position="334"/>
    </location>
</feature>
<dbReference type="KEGG" id="sre:PTSG_01615"/>
<feature type="repeat" description="TNFR-Cys" evidence="10">
    <location>
        <begin position="336"/>
        <end position="375"/>
    </location>
</feature>
<feature type="transmembrane region" description="Helical" evidence="12">
    <location>
        <begin position="12"/>
        <end position="29"/>
    </location>
</feature>
<dbReference type="EMBL" id="GL832957">
    <property type="protein sequence ID" value="EGD78637.1"/>
    <property type="molecule type" value="Genomic_DNA"/>
</dbReference>
<feature type="disulfide bond" evidence="10">
    <location>
        <begin position="354"/>
        <end position="367"/>
    </location>
</feature>
<evidence type="ECO:0000313" key="15">
    <source>
        <dbReference type="Proteomes" id="UP000007799"/>
    </source>
</evidence>
<dbReference type="InterPro" id="IPR052491">
    <property type="entry name" value="TNFRSF10"/>
</dbReference>
<feature type="disulfide bond" evidence="10">
    <location>
        <begin position="558"/>
        <end position="576"/>
    </location>
</feature>
<feature type="disulfide bond" evidence="10">
    <location>
        <begin position="424"/>
        <end position="442"/>
    </location>
</feature>
<evidence type="ECO:0000256" key="10">
    <source>
        <dbReference type="PROSITE-ProRule" id="PRU00206"/>
    </source>
</evidence>
<dbReference type="PROSITE" id="PS50050">
    <property type="entry name" value="TNFR_NGFR_2"/>
    <property type="match status" value="7"/>
</dbReference>
<dbReference type="Proteomes" id="UP000007799">
    <property type="component" value="Unassembled WGS sequence"/>
</dbReference>
<evidence type="ECO:0000256" key="4">
    <source>
        <dbReference type="ARBA" id="ARBA00022525"/>
    </source>
</evidence>
<accession>F2TYG3</accession>
<keyword evidence="7 10" id="KW-1015">Disulfide bond</keyword>
<feature type="disulfide bond" evidence="10">
    <location>
        <begin position="732"/>
        <end position="750"/>
    </location>
</feature>
<dbReference type="SMART" id="SM00208">
    <property type="entry name" value="TNFR"/>
    <property type="match status" value="9"/>
</dbReference>
<protein>
    <recommendedName>
        <fullName evidence="13">TNFR-Cys domain-containing protein</fullName>
    </recommendedName>
</protein>
<feature type="disulfide bond" evidence="10">
    <location>
        <begin position="605"/>
        <end position="623"/>
    </location>
</feature>
<dbReference type="InParanoid" id="F2TYG3"/>
<feature type="disulfide bond" evidence="10">
    <location>
        <begin position="316"/>
        <end position="334"/>
    </location>
</feature>
<evidence type="ECO:0000256" key="8">
    <source>
        <dbReference type="ARBA" id="ARBA00023170"/>
    </source>
</evidence>
<evidence type="ECO:0000256" key="3">
    <source>
        <dbReference type="ARBA" id="ARBA00008712"/>
    </source>
</evidence>
<dbReference type="OMA" id="INGYCAN"/>
<feature type="domain" description="TNFR-Cys" evidence="13">
    <location>
        <begin position="532"/>
        <end position="576"/>
    </location>
</feature>
<dbReference type="GO" id="GO:0005576">
    <property type="term" value="C:extracellular region"/>
    <property type="evidence" value="ECO:0007669"/>
    <property type="project" value="UniProtKB-SubCell"/>
</dbReference>
<feature type="domain" description="TNFR-Cys" evidence="13">
    <location>
        <begin position="700"/>
        <end position="750"/>
    </location>
</feature>
<evidence type="ECO:0000256" key="2">
    <source>
        <dbReference type="ARBA" id="ARBA00004613"/>
    </source>
</evidence>
<keyword evidence="15" id="KW-1185">Reference proteome</keyword>
<dbReference type="PANTHER" id="PTHR46330:SF6">
    <property type="entry name" value="HEMATOPOIETIC DEATH RECEPTOR-RELATED"/>
    <property type="match status" value="1"/>
</dbReference>
<dbReference type="InterPro" id="IPR026645">
    <property type="entry name" value="Dermatopontin"/>
</dbReference>
<reference evidence="14" key="1">
    <citation type="submission" date="2009-08" db="EMBL/GenBank/DDBJ databases">
        <title>Annotation of Salpingoeca rosetta.</title>
        <authorList>
            <consortium name="The Broad Institute Genome Sequencing Platform"/>
            <person name="Russ C."/>
            <person name="Cuomo C."/>
            <person name="Burger G."/>
            <person name="Gray M.W."/>
            <person name="Holland P.W.H."/>
            <person name="King N."/>
            <person name="Lang F.B.F."/>
            <person name="Roger A.J."/>
            <person name="Ruiz-Trillo I."/>
            <person name="Young S.K."/>
            <person name="Zeng Q."/>
            <person name="Gargeya S."/>
            <person name="Alvarado L."/>
            <person name="Berlin A."/>
            <person name="Chapman S.B."/>
            <person name="Chen Z."/>
            <person name="Freedman E."/>
            <person name="Gellesch M."/>
            <person name="Goldberg J."/>
            <person name="Griggs A."/>
            <person name="Gujja S."/>
            <person name="Heilman E."/>
            <person name="Heiman D."/>
            <person name="Howarth C."/>
            <person name="Mehta T."/>
            <person name="Neiman D."/>
            <person name="Pearson M."/>
            <person name="Roberts A."/>
            <person name="Saif S."/>
            <person name="Shea T."/>
            <person name="Shenoy N."/>
            <person name="Sisk P."/>
            <person name="Stolte C."/>
            <person name="Sykes S."/>
            <person name="White J."/>
            <person name="Yandava C."/>
            <person name="Haas B."/>
            <person name="Nusbaum C."/>
            <person name="Birren B."/>
        </authorList>
    </citation>
    <scope>NUCLEOTIDE SEQUENCE [LARGE SCALE GENOMIC DNA]</scope>
    <source>
        <strain evidence="14">ATCC 50818</strain>
    </source>
</reference>
<feature type="domain" description="TNFR-Cys" evidence="13">
    <location>
        <begin position="336"/>
        <end position="375"/>
    </location>
</feature>
<dbReference type="Gene3D" id="2.10.50.10">
    <property type="entry name" value="Tumor Necrosis Factor Receptor, subunit A, domain 2"/>
    <property type="match status" value="4"/>
</dbReference>
<dbReference type="GO" id="GO:0016020">
    <property type="term" value="C:membrane"/>
    <property type="evidence" value="ECO:0007669"/>
    <property type="project" value="UniProtKB-SubCell"/>
</dbReference>
<feature type="domain" description="TNFR-Cys" evidence="13">
    <location>
        <begin position="630"/>
        <end position="676"/>
    </location>
</feature>
<evidence type="ECO:0000313" key="14">
    <source>
        <dbReference type="EMBL" id="EGD78637.1"/>
    </source>
</evidence>
<keyword evidence="12" id="KW-0812">Transmembrane</keyword>
<feature type="domain" description="TNFR-Cys" evidence="13">
    <location>
        <begin position="583"/>
        <end position="623"/>
    </location>
</feature>
<dbReference type="Pfam" id="PF00020">
    <property type="entry name" value="TNFR_c6"/>
    <property type="match status" value="3"/>
</dbReference>
<keyword evidence="5" id="KW-0677">Repeat</keyword>
<name>F2TYG3_SALR5</name>
<comment type="subcellular location">
    <subcellularLocation>
        <location evidence="1">Membrane</location>
    </subcellularLocation>
    <subcellularLocation>
        <location evidence="2">Secreted</location>
    </subcellularLocation>
</comment>
<comment type="caution">
    <text evidence="10">Lacks conserved residue(s) required for the propagation of feature annotation.</text>
</comment>
<keyword evidence="4" id="KW-0964">Secreted</keyword>
<feature type="repeat" description="TNFR-Cys" evidence="10">
    <location>
        <begin position="583"/>
        <end position="623"/>
    </location>
</feature>
<evidence type="ECO:0000259" key="13">
    <source>
        <dbReference type="PROSITE" id="PS50050"/>
    </source>
</evidence>
<feature type="repeat" description="TNFR-Cys" evidence="10">
    <location>
        <begin position="532"/>
        <end position="576"/>
    </location>
</feature>
<keyword evidence="9" id="KW-0325">Glycoprotein</keyword>
<dbReference type="PANTHER" id="PTHR46330">
    <property type="entry name" value="TUMOR NECROSIS FACTOR RECEPTOR SUPERFAMILY MEMBER 10B"/>
    <property type="match status" value="1"/>
</dbReference>
<evidence type="ECO:0000256" key="11">
    <source>
        <dbReference type="SAM" id="MobiDB-lite"/>
    </source>
</evidence>
<organism evidence="15">
    <name type="scientific">Salpingoeca rosetta (strain ATCC 50818 / BSB-021)</name>
    <dbReference type="NCBI Taxonomy" id="946362"/>
    <lineage>
        <taxon>Eukaryota</taxon>
        <taxon>Choanoflagellata</taxon>
        <taxon>Craspedida</taxon>
        <taxon>Salpingoecidae</taxon>
        <taxon>Salpingoeca</taxon>
    </lineage>
</organism>
<evidence type="ECO:0000256" key="5">
    <source>
        <dbReference type="ARBA" id="ARBA00022737"/>
    </source>
</evidence>
<feature type="disulfide bond" evidence="10">
    <location>
        <begin position="729"/>
        <end position="742"/>
    </location>
</feature>
<feature type="region of interest" description="Disordered" evidence="11">
    <location>
        <begin position="1079"/>
        <end position="1108"/>
    </location>
</feature>
<feature type="transmembrane region" description="Helical" evidence="12">
    <location>
        <begin position="1114"/>
        <end position="1135"/>
    </location>
</feature>
<evidence type="ECO:0000256" key="12">
    <source>
        <dbReference type="SAM" id="Phobius"/>
    </source>
</evidence>
<dbReference type="InterPro" id="IPR001368">
    <property type="entry name" value="TNFR/NGFR_Cys_rich_reg"/>
</dbReference>
<feature type="repeat" description="TNFR-Cys" evidence="10">
    <location>
        <begin position="630"/>
        <end position="676"/>
    </location>
</feature>
<evidence type="ECO:0000256" key="6">
    <source>
        <dbReference type="ARBA" id="ARBA00023136"/>
    </source>
</evidence>
<dbReference type="RefSeq" id="XP_004997595.1">
    <property type="nucleotide sequence ID" value="XM_004997538.1"/>
</dbReference>
<feature type="repeat" description="TNFR-Cys" evidence="10">
    <location>
        <begin position="401"/>
        <end position="442"/>
    </location>
</feature>
<dbReference type="PROSITE" id="PS00652">
    <property type="entry name" value="TNFR_NGFR_1"/>
    <property type="match status" value="1"/>
</dbReference>
<feature type="domain" description="TNFR-Cys" evidence="13">
    <location>
        <begin position="401"/>
        <end position="442"/>
    </location>
</feature>
<evidence type="ECO:0000256" key="7">
    <source>
        <dbReference type="ARBA" id="ARBA00023157"/>
    </source>
</evidence>
<sequence length="1350" mass="143892">MSSPSLAQLRPCFVWMVVVVVLVAQLLILEVASEPPQGFTDYENTEFGSFDFTCPQNSILVGFYAEPVGVNGDRRYAFKCDTHAVVDASVMPRQPSNPRDTVNQLCDDGPMVSVTSQYNGPARDRQFFVMCAIIDSNIYNMKNCRTENNGNFLNTVGGTVSFEAASDRYIIKLESQYDGATMDRRWKIETCALSCKNGVALTARHCPFDASRIQVTYDHPPEVGTMSTYTCSADGLQPTIVFRGDEYIGSDPSFTPSTLFEGDLHISCYVDDLTGPVQRDFEFAVCQVSEQCDTGFFLSGDCSETTQSVCSPCTDCAIGEHVVQSCTPEQPRTCTACEEGKFSVDINQDGCQVCRVCPDGQYATGECSVSSNTPCEDHTTCGLGRFICDAGNAFKDNECCTCTDGKFQDNPSIFAEKCTPVSTCPAGTYIEVAATPSSNVQCGSCMPPFQYSTEENQEECIDTLVCSSTEVETAAPTSTTNRECARCSSGYADHAISTTDCIAWTECLPGEYEVAPATFSSDRQCMGCSATECLPGSFASTLCGGTHDIECEECTPSCDTSEFIAAECTPTSDILCLNCNEADCDDGQFATCDGVDAICTTCVRCGFGELETAPCTISTDRECLRCSGDVCPPDKYLTGGDCANPTCTNCTVCDPDTAYQFAECRLEGSPVADTVCLSLSTCTSGESFELLPPTPTSDRKCVGLLFCDPDSEFELLPPTATTNRVCVECSQCRDNEYIGTPCTLTSDTECNLCSVCPVGFTETRTCQHNVNTLCEDITKPVIVTDSTPIIVELGTNYNGEGIRATDAVDGELPFSVEGLDVRRTGSQSAMVVATDAAGNRVEVLVPFVIQDTTPPSIATSVPSLYVVPLSELPALRSGRRQLFSFADFDLQSTSVTPAVETLPPGTHAVYASAADGSGNTAHALVTVAIPADDESAFVYTQQDVLVSKANVTAGLATDAFVIGVQTLLSEMLAGQDVTVVVVDEPEGGLIQDGNGSGGNALSNGGADTESNGSDEGTGGDQRTRRAQADLVAVTILMVFWDNSTFAWLPPEDVLALLQFDSFSVQGVTLSLSRLPIQAGPATTTAPNMTTTGSSTTNTAGTPAPSQSGLASSQITIIGACAAALVVGAVIAVVVIRKRRNANDDGAPSNNKKRKKKHSVQAPDNTVHTIQNPVYEPERGSALLTSGYVEPDRADQQGVYAEAAFPFGAPTGGQQGGDRFYEAPVTSTKGLPQKQSSNTKAVQRQLESTYVESPFGMQVEYGTLMSPPILDSTTHNNNNNNSSSSTTDGDDDLYEQPVTNSEYLEVVEGDTLTGSGQPPQAEYEQPDGFTDANYETLEESRGRSLMDNIFK</sequence>
<feature type="domain" description="TNFR-Cys" evidence="13">
    <location>
        <begin position="291"/>
        <end position="334"/>
    </location>
</feature>
<feature type="disulfide bond" evidence="10">
    <location>
        <begin position="313"/>
        <end position="326"/>
    </location>
</feature>
<feature type="region of interest" description="Disordered" evidence="11">
    <location>
        <begin position="1141"/>
        <end position="1167"/>
    </location>
</feature>
<feature type="disulfide bond" evidence="10">
    <location>
        <begin position="357"/>
        <end position="375"/>
    </location>
</feature>
<proteinExistence type="inferred from homology"/>
<feature type="repeat" description="TNFR-Cys" evidence="10">
    <location>
        <begin position="700"/>
        <end position="750"/>
    </location>
</feature>
<keyword evidence="12" id="KW-1133">Transmembrane helix</keyword>
<feature type="disulfide bond" evidence="10">
    <location>
        <begin position="602"/>
        <end position="615"/>
    </location>
</feature>
<feature type="compositionally biased region" description="Low complexity" evidence="11">
    <location>
        <begin position="1270"/>
        <end position="1286"/>
    </location>
</feature>
<keyword evidence="6 12" id="KW-0472">Membrane</keyword>
<dbReference type="GeneID" id="16078191"/>
<evidence type="ECO:0000256" key="1">
    <source>
        <dbReference type="ARBA" id="ARBA00004370"/>
    </source>
</evidence>
<gene>
    <name evidence="14" type="ORF">PTSG_01615</name>
</gene>
<evidence type="ECO:0000256" key="9">
    <source>
        <dbReference type="ARBA" id="ARBA00023180"/>
    </source>
</evidence>
<keyword evidence="8" id="KW-0675">Receptor</keyword>
<dbReference type="Pfam" id="PF14704">
    <property type="entry name" value="DERM"/>
    <property type="match status" value="1"/>
</dbReference>
<feature type="disulfide bond" evidence="10">
    <location>
        <begin position="584"/>
        <end position="599"/>
    </location>
</feature>
<feature type="region of interest" description="Disordered" evidence="11">
    <location>
        <begin position="1310"/>
        <end position="1330"/>
    </location>
</feature>
<dbReference type="OrthoDB" id="9932129at2759"/>
<feature type="compositionally biased region" description="Low complexity" evidence="11">
    <location>
        <begin position="1079"/>
        <end position="1105"/>
    </location>
</feature>